<dbReference type="GO" id="GO:0004462">
    <property type="term" value="F:lactoylglutathione lyase activity"/>
    <property type="evidence" value="ECO:0007669"/>
    <property type="project" value="UniProtKB-EC"/>
</dbReference>
<dbReference type="InterPro" id="IPR004361">
    <property type="entry name" value="Glyoxalase_1"/>
</dbReference>
<dbReference type="GO" id="GO:0005737">
    <property type="term" value="C:cytoplasm"/>
    <property type="evidence" value="ECO:0007669"/>
    <property type="project" value="TreeGrafter"/>
</dbReference>
<feature type="binding site" evidence="9">
    <location>
        <position position="144"/>
    </location>
    <ligand>
        <name>Zn(2+)</name>
        <dbReference type="ChEBI" id="CHEBI:29105"/>
        <note>ligand shared between dimeric partners</note>
    </ligand>
</feature>
<comment type="pathway">
    <text evidence="1">Secondary metabolite metabolism; methylglyoxal degradation; (R)-lactate from methylglyoxal: step 1/2.</text>
</comment>
<feature type="domain" description="VOC" evidence="10">
    <location>
        <begin position="72"/>
        <end position="199"/>
    </location>
</feature>
<dbReference type="PROSITE" id="PS00934">
    <property type="entry name" value="GLYOXALASE_I_1"/>
    <property type="match status" value="1"/>
</dbReference>
<dbReference type="PROSITE" id="PS51819">
    <property type="entry name" value="VOC"/>
    <property type="match status" value="2"/>
</dbReference>
<evidence type="ECO:0000256" key="6">
    <source>
        <dbReference type="ARBA" id="ARBA00030537"/>
    </source>
</evidence>
<dbReference type="AlphaFoldDB" id="A0A6J1K4J3"/>
<evidence type="ECO:0000313" key="11">
    <source>
        <dbReference type="Proteomes" id="UP000504608"/>
    </source>
</evidence>
<keyword evidence="5 12" id="KW-0456">Lyase</keyword>
<comment type="similarity">
    <text evidence="2">Belongs to the glyoxalase I family.</text>
</comment>
<evidence type="ECO:0000256" key="8">
    <source>
        <dbReference type="PIRSR" id="PIRSR604361-1"/>
    </source>
</evidence>
<evidence type="ECO:0000256" key="4">
    <source>
        <dbReference type="ARBA" id="ARBA00022723"/>
    </source>
</evidence>
<dbReference type="UniPathway" id="UPA00619">
    <property type="reaction ID" value="UER00675"/>
</dbReference>
<dbReference type="RefSeq" id="XP_022994208.1">
    <property type="nucleotide sequence ID" value="XM_023138440.1"/>
</dbReference>
<keyword evidence="4 9" id="KW-0479">Metal-binding</keyword>
<proteinExistence type="inferred from homology"/>
<comment type="catalytic activity">
    <reaction evidence="7">
        <text>(R)-S-lactoylglutathione = methylglyoxal + glutathione</text>
        <dbReference type="Rhea" id="RHEA:19069"/>
        <dbReference type="ChEBI" id="CHEBI:17158"/>
        <dbReference type="ChEBI" id="CHEBI:57474"/>
        <dbReference type="ChEBI" id="CHEBI:57925"/>
        <dbReference type="EC" id="4.4.1.5"/>
    </reaction>
</comment>
<evidence type="ECO:0000259" key="10">
    <source>
        <dbReference type="PROSITE" id="PS51819"/>
    </source>
</evidence>
<feature type="binding site" evidence="9">
    <location>
        <position position="195"/>
    </location>
    <ligand>
        <name>Zn(2+)</name>
        <dbReference type="ChEBI" id="CHEBI:29105"/>
        <note>ligand shared between dimeric partners</note>
    </ligand>
</feature>
<dbReference type="Proteomes" id="UP000504608">
    <property type="component" value="Unplaced"/>
</dbReference>
<comment type="cofactor">
    <cofactor evidence="9">
        <name>Zn(2+)</name>
        <dbReference type="ChEBI" id="CHEBI:29105"/>
    </cofactor>
    <text evidence="9">Binds 1 zinc ion per subunit. In the homodimer, two zinc ions are bound between subunits.</text>
</comment>
<dbReference type="InterPro" id="IPR037523">
    <property type="entry name" value="VOC_core"/>
</dbReference>
<dbReference type="SUPFAM" id="SSF54593">
    <property type="entry name" value="Glyoxalase/Bleomycin resistance protein/Dihydroxybiphenyl dioxygenase"/>
    <property type="match status" value="2"/>
</dbReference>
<dbReference type="GeneID" id="111490014"/>
<dbReference type="InterPro" id="IPR018146">
    <property type="entry name" value="Glyoxalase_1_CS"/>
</dbReference>
<evidence type="ECO:0000256" key="9">
    <source>
        <dbReference type="PIRSR" id="PIRSR604361-3"/>
    </source>
</evidence>
<feature type="binding site" evidence="9">
    <location>
        <position position="126"/>
    </location>
    <ligand>
        <name>Zn(2+)</name>
        <dbReference type="ChEBI" id="CHEBI:29105"/>
        <note>ligand shared between dimeric partners</note>
    </ligand>
</feature>
<keyword evidence="9" id="KW-0862">Zinc</keyword>
<dbReference type="PANTHER" id="PTHR46036:SF2">
    <property type="entry name" value="LACTOYLGLUTATHIONE LYASE GLX1"/>
    <property type="match status" value="1"/>
</dbReference>
<dbReference type="InterPro" id="IPR029068">
    <property type="entry name" value="Glyas_Bleomycin-R_OHBP_Dase"/>
</dbReference>
<dbReference type="GO" id="GO:0019243">
    <property type="term" value="P:methylglyoxal catabolic process to D-lactate via S-lactoyl-glutathione"/>
    <property type="evidence" value="ECO:0007669"/>
    <property type="project" value="TreeGrafter"/>
</dbReference>
<reference evidence="12" key="1">
    <citation type="submission" date="2025-08" db="UniProtKB">
        <authorList>
            <consortium name="RefSeq"/>
        </authorList>
    </citation>
    <scope>IDENTIFICATION</scope>
    <source>
        <tissue evidence="12">Young leaves</tissue>
    </source>
</reference>
<dbReference type="EC" id="4.4.1.5" evidence="3"/>
<accession>A0A6J1K4J3</accession>
<dbReference type="KEGG" id="cmax:111490014"/>
<evidence type="ECO:0000256" key="2">
    <source>
        <dbReference type="ARBA" id="ARBA00010363"/>
    </source>
</evidence>
<evidence type="ECO:0000256" key="5">
    <source>
        <dbReference type="ARBA" id="ARBA00023239"/>
    </source>
</evidence>
<dbReference type="Pfam" id="PF00903">
    <property type="entry name" value="Glyoxalase"/>
    <property type="match status" value="2"/>
</dbReference>
<organism evidence="11 12">
    <name type="scientific">Cucurbita maxima</name>
    <name type="common">Pumpkin</name>
    <name type="synonym">Winter squash</name>
    <dbReference type="NCBI Taxonomy" id="3661"/>
    <lineage>
        <taxon>Eukaryota</taxon>
        <taxon>Viridiplantae</taxon>
        <taxon>Streptophyta</taxon>
        <taxon>Embryophyta</taxon>
        <taxon>Tracheophyta</taxon>
        <taxon>Spermatophyta</taxon>
        <taxon>Magnoliopsida</taxon>
        <taxon>eudicotyledons</taxon>
        <taxon>Gunneridae</taxon>
        <taxon>Pentapetalae</taxon>
        <taxon>rosids</taxon>
        <taxon>fabids</taxon>
        <taxon>Cucurbitales</taxon>
        <taxon>Cucurbitaceae</taxon>
        <taxon>Cucurbiteae</taxon>
        <taxon>Cucurbita</taxon>
    </lineage>
</organism>
<evidence type="ECO:0000256" key="1">
    <source>
        <dbReference type="ARBA" id="ARBA00005008"/>
    </source>
</evidence>
<feature type="domain" description="VOC" evidence="10">
    <location>
        <begin position="205"/>
        <end position="333"/>
    </location>
</feature>
<dbReference type="GO" id="GO:0046872">
    <property type="term" value="F:metal ion binding"/>
    <property type="evidence" value="ECO:0007669"/>
    <property type="project" value="UniProtKB-KW"/>
</dbReference>
<keyword evidence="11" id="KW-1185">Reference proteome</keyword>
<feature type="active site" description="Proton donor/acceptor" evidence="8">
    <location>
        <position position="195"/>
    </location>
</feature>
<dbReference type="NCBIfam" id="TIGR00068">
    <property type="entry name" value="glyox_I"/>
    <property type="match status" value="1"/>
</dbReference>
<dbReference type="Gene3D" id="3.10.180.10">
    <property type="entry name" value="2,3-Dihydroxybiphenyl 1,2-Dioxygenase, domain 1"/>
    <property type="match status" value="2"/>
</dbReference>
<protein>
    <recommendedName>
        <fullName evidence="3">lactoylglutathione lyase</fullName>
        <ecNumber evidence="3">4.4.1.5</ecNumber>
    </recommendedName>
    <alternativeName>
        <fullName evidence="6">Glyoxalase I</fullName>
    </alternativeName>
</protein>
<sequence length="341" mass="38698">MQDKSYNKQTQVDTYKLVKHIWIDLLKYLNFRIISFFMINTTGDKSSEQMAEVVAPDADEQLLEWPMKDNRPFLRAVYRVSDLDRTIEFYTECFGMKLLRIRDVPEAKCTRAFMGFGSEQSSFVLELNYSYGVTSYDIGAGFGHFAIASQDVYKMVENVRVKGAGAGAVVRESFEVKGFSIVLAFVKDPDGYIFELIQRGPTPQPLCQVMLRVGDLERSINFYEKALGMRVLTRIESLEHKYAIAMMGYADELETTVLELTYNHGVTQHSKGNGYSQVAIGTDKVNKSAEVLNLIIQELGGKITQQPSLVHQFKAKITTFLDPDGWQIVLVDNEDYLKGLH</sequence>
<gene>
    <name evidence="12" type="primary">LOC111490014</name>
</gene>
<evidence type="ECO:0000256" key="3">
    <source>
        <dbReference type="ARBA" id="ARBA00012081"/>
    </source>
</evidence>
<evidence type="ECO:0000256" key="7">
    <source>
        <dbReference type="ARBA" id="ARBA00048273"/>
    </source>
</evidence>
<dbReference type="OrthoDB" id="1545884at2759"/>
<name>A0A6J1K4J3_CUCMA</name>
<dbReference type="PANTHER" id="PTHR46036">
    <property type="entry name" value="LACTOYLGLUTATHIONE LYASE"/>
    <property type="match status" value="1"/>
</dbReference>
<evidence type="ECO:0000313" key="12">
    <source>
        <dbReference type="RefSeq" id="XP_022994208.1"/>
    </source>
</evidence>
<dbReference type="InterPro" id="IPR004360">
    <property type="entry name" value="Glyas_Fos-R_dOase_dom"/>
</dbReference>